<dbReference type="InterPro" id="IPR036505">
    <property type="entry name" value="Amidase/PGRP_sf"/>
</dbReference>
<evidence type="ECO:0000256" key="3">
    <source>
        <dbReference type="ARBA" id="ARBA00011901"/>
    </source>
</evidence>
<comment type="caution">
    <text evidence="8">The sequence shown here is derived from an EMBL/GenBank/DDBJ whole genome shotgun (WGS) entry which is preliminary data.</text>
</comment>
<evidence type="ECO:0000256" key="1">
    <source>
        <dbReference type="ARBA" id="ARBA00001561"/>
    </source>
</evidence>
<dbReference type="GO" id="GO:0019867">
    <property type="term" value="C:outer membrane"/>
    <property type="evidence" value="ECO:0007669"/>
    <property type="project" value="TreeGrafter"/>
</dbReference>
<name>A0A3D9YYE5_9HYPH</name>
<dbReference type="InterPro" id="IPR002502">
    <property type="entry name" value="Amidase_domain"/>
</dbReference>
<evidence type="ECO:0000256" key="4">
    <source>
        <dbReference type="ARBA" id="ARBA00022801"/>
    </source>
</evidence>
<dbReference type="EMBL" id="QUMO01000002">
    <property type="protein sequence ID" value="REF87732.1"/>
    <property type="molecule type" value="Genomic_DNA"/>
</dbReference>
<protein>
    <recommendedName>
        <fullName evidence="3">N-acetylmuramoyl-L-alanine amidase</fullName>
        <ecNumber evidence="3">3.5.1.28</ecNumber>
    </recommendedName>
</protein>
<dbReference type="PANTHER" id="PTHR30417">
    <property type="entry name" value="N-ACETYLMURAMOYL-L-ALANINE AMIDASE AMID"/>
    <property type="match status" value="1"/>
</dbReference>
<dbReference type="CDD" id="cd06583">
    <property type="entry name" value="PGRP"/>
    <property type="match status" value="1"/>
</dbReference>
<dbReference type="OrthoDB" id="9794842at2"/>
<dbReference type="InterPro" id="IPR002477">
    <property type="entry name" value="Peptidoglycan-bd-like"/>
</dbReference>
<evidence type="ECO:0000313" key="8">
    <source>
        <dbReference type="EMBL" id="REF87732.1"/>
    </source>
</evidence>
<accession>A0A3D9YYE5</accession>
<dbReference type="RefSeq" id="WP_115835901.1">
    <property type="nucleotide sequence ID" value="NZ_CP025086.1"/>
</dbReference>
<dbReference type="AlphaFoldDB" id="A0A3D9YYE5"/>
<dbReference type="Proteomes" id="UP000256900">
    <property type="component" value="Unassembled WGS sequence"/>
</dbReference>
<dbReference type="Pfam" id="PF01510">
    <property type="entry name" value="Amidase_2"/>
    <property type="match status" value="1"/>
</dbReference>
<keyword evidence="4" id="KW-0378">Hydrolase</keyword>
<dbReference type="Gene3D" id="3.40.80.10">
    <property type="entry name" value="Peptidoglycan recognition protein-like"/>
    <property type="match status" value="1"/>
</dbReference>
<reference evidence="8 9" key="1">
    <citation type="submission" date="2018-08" db="EMBL/GenBank/DDBJ databases">
        <title>Genomic Encyclopedia of Type Strains, Phase IV (KMG-IV): sequencing the most valuable type-strain genomes for metagenomic binning, comparative biology and taxonomic classification.</title>
        <authorList>
            <person name="Goeker M."/>
        </authorList>
    </citation>
    <scope>NUCLEOTIDE SEQUENCE [LARGE SCALE GENOMIC DNA]</scope>
    <source>
        <strain evidence="8 9">BW863</strain>
    </source>
</reference>
<dbReference type="InterPro" id="IPR036365">
    <property type="entry name" value="PGBD-like_sf"/>
</dbReference>
<dbReference type="GO" id="GO:0071555">
    <property type="term" value="P:cell wall organization"/>
    <property type="evidence" value="ECO:0007669"/>
    <property type="project" value="UniProtKB-KW"/>
</dbReference>
<dbReference type="InterPro" id="IPR051206">
    <property type="entry name" value="NAMLAA_amidase_2"/>
</dbReference>
<evidence type="ECO:0000256" key="2">
    <source>
        <dbReference type="ARBA" id="ARBA00007553"/>
    </source>
</evidence>
<sequence>MQDFAPDSPLAVAHPSPNHGDRDEQVPRAIILHYTGMKTGAAALERLRDPASEVSAHYVVEEDGRIFQLVPEARRAWHAGKSSWAGETDMNSASIGIEIVNGGHDFGNPAFPDAQIEAVIALCRDIAQRYGIPPQDILAHSDIAPERKADPGELFPWAKLASAGVGHYVPPHPLGPDAGLSLGDEGAEVWNLQRKLVAYGYGLDVTGVYDDQTEKVVIAFQRHFRPARIDGKADLSTLKTLQDLLASS</sequence>
<dbReference type="Pfam" id="PF01471">
    <property type="entry name" value="PG_binding_1"/>
    <property type="match status" value="1"/>
</dbReference>
<organism evidence="8 9">
    <name type="scientific">Methylovirgula ligni</name>
    <dbReference type="NCBI Taxonomy" id="569860"/>
    <lineage>
        <taxon>Bacteria</taxon>
        <taxon>Pseudomonadati</taxon>
        <taxon>Pseudomonadota</taxon>
        <taxon>Alphaproteobacteria</taxon>
        <taxon>Hyphomicrobiales</taxon>
        <taxon>Beijerinckiaceae</taxon>
        <taxon>Methylovirgula</taxon>
    </lineage>
</organism>
<feature type="domain" description="N-acetylmuramoyl-L-alanine amidase" evidence="7">
    <location>
        <begin position="16"/>
        <end position="152"/>
    </location>
</feature>
<dbReference type="InterPro" id="IPR036366">
    <property type="entry name" value="PGBDSf"/>
</dbReference>
<proteinExistence type="inferred from homology"/>
<comment type="catalytic activity">
    <reaction evidence="1">
        <text>Hydrolyzes the link between N-acetylmuramoyl residues and L-amino acid residues in certain cell-wall glycopeptides.</text>
        <dbReference type="EC" id="3.5.1.28"/>
    </reaction>
</comment>
<keyword evidence="5" id="KW-0961">Cell wall biogenesis/degradation</keyword>
<dbReference type="SUPFAM" id="SSF55846">
    <property type="entry name" value="N-acetylmuramoyl-L-alanine amidase-like"/>
    <property type="match status" value="1"/>
</dbReference>
<dbReference type="GO" id="GO:0009254">
    <property type="term" value="P:peptidoglycan turnover"/>
    <property type="evidence" value="ECO:0007669"/>
    <property type="project" value="TreeGrafter"/>
</dbReference>
<dbReference type="GO" id="GO:0009253">
    <property type="term" value="P:peptidoglycan catabolic process"/>
    <property type="evidence" value="ECO:0007669"/>
    <property type="project" value="InterPro"/>
</dbReference>
<evidence type="ECO:0000259" key="7">
    <source>
        <dbReference type="SMART" id="SM00644"/>
    </source>
</evidence>
<feature type="region of interest" description="Disordered" evidence="6">
    <location>
        <begin position="1"/>
        <end position="24"/>
    </location>
</feature>
<dbReference type="EC" id="3.5.1.28" evidence="3"/>
<evidence type="ECO:0000256" key="6">
    <source>
        <dbReference type="SAM" id="MobiDB-lite"/>
    </source>
</evidence>
<comment type="similarity">
    <text evidence="2">Belongs to the N-acetylmuramoyl-L-alanine amidase 2 family.</text>
</comment>
<dbReference type="PANTHER" id="PTHR30417:SF1">
    <property type="entry name" value="N-ACETYLMURAMOYL-L-ALANINE AMIDASE AMID"/>
    <property type="match status" value="1"/>
</dbReference>
<evidence type="ECO:0000313" key="9">
    <source>
        <dbReference type="Proteomes" id="UP000256900"/>
    </source>
</evidence>
<evidence type="ECO:0000256" key="5">
    <source>
        <dbReference type="ARBA" id="ARBA00023316"/>
    </source>
</evidence>
<dbReference type="SUPFAM" id="SSF47090">
    <property type="entry name" value="PGBD-like"/>
    <property type="match status" value="1"/>
</dbReference>
<keyword evidence="9" id="KW-1185">Reference proteome</keyword>
<dbReference type="Gene3D" id="1.10.101.10">
    <property type="entry name" value="PGBD-like superfamily/PGBD"/>
    <property type="match status" value="1"/>
</dbReference>
<gene>
    <name evidence="8" type="ORF">DES32_1361</name>
</gene>
<dbReference type="SMART" id="SM00644">
    <property type="entry name" value="Ami_2"/>
    <property type="match status" value="1"/>
</dbReference>
<dbReference type="GO" id="GO:0008745">
    <property type="term" value="F:N-acetylmuramoyl-L-alanine amidase activity"/>
    <property type="evidence" value="ECO:0007669"/>
    <property type="project" value="UniProtKB-EC"/>
</dbReference>